<accession>A0A1G1XRR4</accession>
<evidence type="ECO:0000313" key="1">
    <source>
        <dbReference type="EMBL" id="OGY42634.1"/>
    </source>
</evidence>
<comment type="caution">
    <text evidence="1">The sequence shown here is derived from an EMBL/GenBank/DDBJ whole genome shotgun (WGS) entry which is preliminary data.</text>
</comment>
<gene>
    <name evidence="1" type="ORF">A2Y82_03040</name>
</gene>
<protein>
    <submittedName>
        <fullName evidence="1">Uncharacterized protein</fullName>
    </submittedName>
</protein>
<dbReference type="Proteomes" id="UP000176498">
    <property type="component" value="Unassembled WGS sequence"/>
</dbReference>
<name>A0A1G1XRR4_9BACT</name>
<sequence>MRKKGGQQMVVVYKEEYISMSMVFTKILPMFGGMCVHTNTGTIYTFKAEGSDGRLWLYHRGSRSKDGFAWCDGVWTAVAERVGGIIRVLPQGEGLGHIEGGDFIIKADSWMLSRNDVLEVLELGVTPPNQFEFKFG</sequence>
<proteinExistence type="predicted"/>
<evidence type="ECO:0000313" key="2">
    <source>
        <dbReference type="Proteomes" id="UP000176498"/>
    </source>
</evidence>
<organism evidence="1 2">
    <name type="scientific">Candidatus Buchananbacteria bacterium RBG_13_36_9</name>
    <dbReference type="NCBI Taxonomy" id="1797530"/>
    <lineage>
        <taxon>Bacteria</taxon>
        <taxon>Candidatus Buchananiibacteriota</taxon>
    </lineage>
</organism>
<dbReference type="AlphaFoldDB" id="A0A1G1XRR4"/>
<reference evidence="1 2" key="1">
    <citation type="journal article" date="2016" name="Nat. Commun.">
        <title>Thousands of microbial genomes shed light on interconnected biogeochemical processes in an aquifer system.</title>
        <authorList>
            <person name="Anantharaman K."/>
            <person name="Brown C.T."/>
            <person name="Hug L.A."/>
            <person name="Sharon I."/>
            <person name="Castelle C.J."/>
            <person name="Probst A.J."/>
            <person name="Thomas B.C."/>
            <person name="Singh A."/>
            <person name="Wilkins M.J."/>
            <person name="Karaoz U."/>
            <person name="Brodie E.L."/>
            <person name="Williams K.H."/>
            <person name="Hubbard S.S."/>
            <person name="Banfield J.F."/>
        </authorList>
    </citation>
    <scope>NUCLEOTIDE SEQUENCE [LARGE SCALE GENOMIC DNA]</scope>
</reference>
<dbReference type="EMBL" id="MHHZ01000001">
    <property type="protein sequence ID" value="OGY42634.1"/>
    <property type="molecule type" value="Genomic_DNA"/>
</dbReference>